<organism evidence="2 3">
    <name type="scientific">Marine Group III euryarchaeote CG-Epi6</name>
    <dbReference type="NCBI Taxonomy" id="1889000"/>
    <lineage>
        <taxon>Archaea</taxon>
        <taxon>Methanobacteriati</taxon>
        <taxon>Thermoplasmatota</taxon>
        <taxon>Thermoplasmata</taxon>
        <taxon>Candidatus Thermoprofundales</taxon>
    </lineage>
</organism>
<accession>A0A1J5SVR3</accession>
<dbReference type="EMBL" id="MIYV01000012">
    <property type="protein sequence ID" value="OIR12626.1"/>
    <property type="molecule type" value="Genomic_DNA"/>
</dbReference>
<proteinExistence type="predicted"/>
<dbReference type="InterPro" id="IPR050407">
    <property type="entry name" value="Geranylgeranyl_reductase"/>
</dbReference>
<sequence>MLDVLVVGAGPSGSRTAWNFSKEGYKVVLIDRAEVIGEPCQCAGLITPRTFEYLGYERPILQEMDGARLWGPKDSYLDFQASETKALVIDRPDLDRSIANKALEAGTEVLHGHTYLGHEKVNGGIRAKLRNKTKKFTIDVKLLVGADGPLSRVAKNAGISGKREILRAFGADVRGYKGKDTHVDLFVGSELAPRFFGWGIPTGPNEGRIGIATTLPHKPMPFFRDYFLKGAPSKLLGGAKIINLISGLIPFGTANPSYTDNVILTGDAAGMAKPTSGGGIYSGLISADAAFEVASKAIDSGNLSSANLSEYQALLSNRIGGELIKGSYLRKAFLSLNDDQLAEIISILSEPNVKETIEKTGDLDYASLAAFSVLKTQPKLIKFAPHLLKPFI</sequence>
<protein>
    <recommendedName>
        <fullName evidence="1">FAD-binding domain-containing protein</fullName>
    </recommendedName>
</protein>
<dbReference type="PANTHER" id="PTHR42685:SF18">
    <property type="entry name" value="DIGERANYLGERANYLGLYCEROPHOSPHOLIPID REDUCTASE"/>
    <property type="match status" value="1"/>
</dbReference>
<dbReference type="Proteomes" id="UP000183403">
    <property type="component" value="Unassembled WGS sequence"/>
</dbReference>
<dbReference type="Pfam" id="PF01494">
    <property type="entry name" value="FAD_binding_3"/>
    <property type="match status" value="1"/>
</dbReference>
<dbReference type="Gene3D" id="3.50.50.60">
    <property type="entry name" value="FAD/NAD(P)-binding domain"/>
    <property type="match status" value="1"/>
</dbReference>
<name>A0A1J5SVR3_9ARCH</name>
<dbReference type="NCBIfam" id="TIGR02032">
    <property type="entry name" value="GG-red-SF"/>
    <property type="match status" value="1"/>
</dbReference>
<dbReference type="InterPro" id="IPR011777">
    <property type="entry name" value="Geranylgeranyl_Rdtase_fam"/>
</dbReference>
<feature type="domain" description="FAD-binding" evidence="1">
    <location>
        <begin position="2"/>
        <end position="165"/>
    </location>
</feature>
<comment type="caution">
    <text evidence="2">The sequence shown here is derived from an EMBL/GenBank/DDBJ whole genome shotgun (WGS) entry which is preliminary data.</text>
</comment>
<reference evidence="2 3" key="1">
    <citation type="submission" date="2016-08" db="EMBL/GenBank/DDBJ databases">
        <title>New Insights into Marine Group III Euryarchaeota, from dark to light.</title>
        <authorList>
            <person name="Haro-Moreno J.M."/>
            <person name="Rodriguez-Valera F."/>
            <person name="Lopez-Garcia P."/>
            <person name="Moreira D."/>
            <person name="Martin-Cuadrado A.B."/>
        </authorList>
    </citation>
    <scope>NUCLEOTIDE SEQUENCE [LARGE SCALE GENOMIC DNA]</scope>
    <source>
        <strain evidence="2">CG-Epi6</strain>
    </source>
</reference>
<gene>
    <name evidence="2" type="ORF">BEU03_00300</name>
</gene>
<dbReference type="InterPro" id="IPR036188">
    <property type="entry name" value="FAD/NAD-bd_sf"/>
</dbReference>
<dbReference type="SUPFAM" id="SSF51905">
    <property type="entry name" value="FAD/NAD(P)-binding domain"/>
    <property type="match status" value="1"/>
</dbReference>
<dbReference type="PANTHER" id="PTHR42685">
    <property type="entry name" value="GERANYLGERANYL DIPHOSPHATE REDUCTASE"/>
    <property type="match status" value="1"/>
</dbReference>
<dbReference type="AlphaFoldDB" id="A0A1J5SVR3"/>
<dbReference type="GO" id="GO:0016628">
    <property type="term" value="F:oxidoreductase activity, acting on the CH-CH group of donors, NAD or NADP as acceptor"/>
    <property type="evidence" value="ECO:0007669"/>
    <property type="project" value="InterPro"/>
</dbReference>
<evidence type="ECO:0000313" key="2">
    <source>
        <dbReference type="EMBL" id="OIR12626.1"/>
    </source>
</evidence>
<evidence type="ECO:0000259" key="1">
    <source>
        <dbReference type="Pfam" id="PF01494"/>
    </source>
</evidence>
<evidence type="ECO:0000313" key="3">
    <source>
        <dbReference type="Proteomes" id="UP000183403"/>
    </source>
</evidence>
<dbReference type="PRINTS" id="PR00420">
    <property type="entry name" value="RNGMNOXGNASE"/>
</dbReference>
<dbReference type="InterPro" id="IPR002938">
    <property type="entry name" value="FAD-bd"/>
</dbReference>
<dbReference type="GO" id="GO:0071949">
    <property type="term" value="F:FAD binding"/>
    <property type="evidence" value="ECO:0007669"/>
    <property type="project" value="InterPro"/>
</dbReference>